<feature type="transmembrane region" description="Helical" evidence="1">
    <location>
        <begin position="109"/>
        <end position="126"/>
    </location>
</feature>
<dbReference type="AlphaFoldDB" id="A0A084SHB3"/>
<gene>
    <name evidence="2" type="ORF">Q664_45135</name>
</gene>
<reference evidence="2 3" key="1">
    <citation type="submission" date="2014-07" db="EMBL/GenBank/DDBJ databases">
        <title>Draft Genome Sequence of Gephyronic Acid Producer, Cystobacter violaceus Strain Cb vi76.</title>
        <authorList>
            <person name="Stevens D.C."/>
            <person name="Young J."/>
            <person name="Carmichael R."/>
            <person name="Tan J."/>
            <person name="Taylor R.E."/>
        </authorList>
    </citation>
    <scope>NUCLEOTIDE SEQUENCE [LARGE SCALE GENOMIC DNA]</scope>
    <source>
        <strain evidence="2 3">Cb vi76</strain>
    </source>
</reference>
<keyword evidence="1" id="KW-0812">Transmembrane</keyword>
<protein>
    <recommendedName>
        <fullName evidence="4">MerC mercury resistance protein</fullName>
    </recommendedName>
</protein>
<organism evidence="2 3">
    <name type="scientific">Archangium violaceum Cb vi76</name>
    <dbReference type="NCBI Taxonomy" id="1406225"/>
    <lineage>
        <taxon>Bacteria</taxon>
        <taxon>Pseudomonadati</taxon>
        <taxon>Myxococcota</taxon>
        <taxon>Myxococcia</taxon>
        <taxon>Myxococcales</taxon>
        <taxon>Cystobacterineae</taxon>
        <taxon>Archangiaceae</taxon>
        <taxon>Archangium</taxon>
    </lineage>
</organism>
<proteinExistence type="predicted"/>
<keyword evidence="1" id="KW-0472">Membrane</keyword>
<dbReference type="GO" id="GO:0016020">
    <property type="term" value="C:membrane"/>
    <property type="evidence" value="ECO:0007669"/>
    <property type="project" value="InterPro"/>
</dbReference>
<dbReference type="Proteomes" id="UP000028547">
    <property type="component" value="Unassembled WGS sequence"/>
</dbReference>
<dbReference type="GO" id="GO:0015097">
    <property type="term" value="F:mercury ion transmembrane transporter activity"/>
    <property type="evidence" value="ECO:0007669"/>
    <property type="project" value="InterPro"/>
</dbReference>
<evidence type="ECO:0000256" key="1">
    <source>
        <dbReference type="SAM" id="Phobius"/>
    </source>
</evidence>
<dbReference type="InterPro" id="IPR004891">
    <property type="entry name" value="Mercury-R_MerC"/>
</dbReference>
<feature type="transmembrane region" description="Helical" evidence="1">
    <location>
        <begin position="85"/>
        <end position="103"/>
    </location>
</feature>
<feature type="transmembrane region" description="Helical" evidence="1">
    <location>
        <begin position="21"/>
        <end position="43"/>
    </location>
</feature>
<feature type="transmembrane region" description="Helical" evidence="1">
    <location>
        <begin position="55"/>
        <end position="73"/>
    </location>
</feature>
<evidence type="ECO:0000313" key="2">
    <source>
        <dbReference type="EMBL" id="KFA87848.1"/>
    </source>
</evidence>
<dbReference type="Pfam" id="PF03203">
    <property type="entry name" value="MerC"/>
    <property type="match status" value="1"/>
</dbReference>
<dbReference type="EMBL" id="JPMI01000323">
    <property type="protein sequence ID" value="KFA87848.1"/>
    <property type="molecule type" value="Genomic_DNA"/>
</dbReference>
<accession>A0A084SHB3</accession>
<sequence>MTRETLARVDEGAFRAGRWDAWGQALSVLCMAHCVLLPLALGALPAVLSQSLEEAPIHLGVLALAAVIGVASFVPGFRQHRDWRVLALGAAGLVLLGLAQTVLPEGVAETVMTLVGGTVLVVAHGLNRRRCRDCCPVPLARSH</sequence>
<dbReference type="RefSeq" id="WP_043410822.1">
    <property type="nucleotide sequence ID" value="NZ_JPMI01000323.1"/>
</dbReference>
<keyword evidence="1" id="KW-1133">Transmembrane helix</keyword>
<evidence type="ECO:0008006" key="4">
    <source>
        <dbReference type="Google" id="ProtNLM"/>
    </source>
</evidence>
<comment type="caution">
    <text evidence="2">The sequence shown here is derived from an EMBL/GenBank/DDBJ whole genome shotgun (WGS) entry which is preliminary data.</text>
</comment>
<name>A0A084SHB3_9BACT</name>
<evidence type="ECO:0000313" key="3">
    <source>
        <dbReference type="Proteomes" id="UP000028547"/>
    </source>
</evidence>